<feature type="region of interest" description="Disordered" evidence="1">
    <location>
        <begin position="1164"/>
        <end position="1209"/>
    </location>
</feature>
<feature type="compositionally biased region" description="Basic and acidic residues" evidence="1">
    <location>
        <begin position="1976"/>
        <end position="1992"/>
    </location>
</feature>
<feature type="compositionally biased region" description="Basic and acidic residues" evidence="1">
    <location>
        <begin position="4814"/>
        <end position="4825"/>
    </location>
</feature>
<feature type="compositionally biased region" description="Polar residues" evidence="1">
    <location>
        <begin position="3311"/>
        <end position="3325"/>
    </location>
</feature>
<feature type="compositionally biased region" description="Basic and acidic residues" evidence="1">
    <location>
        <begin position="2470"/>
        <end position="2484"/>
    </location>
</feature>
<feature type="compositionally biased region" description="Basic and acidic residues" evidence="1">
    <location>
        <begin position="583"/>
        <end position="598"/>
    </location>
</feature>
<protein>
    <submittedName>
        <fullName evidence="3">Titin-like isoform X3</fullName>
    </submittedName>
</protein>
<feature type="compositionally biased region" description="Polar residues" evidence="1">
    <location>
        <begin position="3259"/>
        <end position="3272"/>
    </location>
</feature>
<feature type="compositionally biased region" description="Basic and acidic residues" evidence="1">
    <location>
        <begin position="4888"/>
        <end position="4897"/>
    </location>
</feature>
<feature type="compositionally biased region" description="Basic and acidic residues" evidence="1">
    <location>
        <begin position="1455"/>
        <end position="1471"/>
    </location>
</feature>
<feature type="compositionally biased region" description="Polar residues" evidence="1">
    <location>
        <begin position="3817"/>
        <end position="3829"/>
    </location>
</feature>
<feature type="region of interest" description="Disordered" evidence="1">
    <location>
        <begin position="3163"/>
        <end position="3199"/>
    </location>
</feature>
<organism evidence="2 3">
    <name type="scientific">Petromyzon marinus</name>
    <name type="common">Sea lamprey</name>
    <dbReference type="NCBI Taxonomy" id="7757"/>
    <lineage>
        <taxon>Eukaryota</taxon>
        <taxon>Metazoa</taxon>
        <taxon>Chordata</taxon>
        <taxon>Craniata</taxon>
        <taxon>Vertebrata</taxon>
        <taxon>Cyclostomata</taxon>
        <taxon>Hyperoartia</taxon>
        <taxon>Petromyzontiformes</taxon>
        <taxon>Petromyzontidae</taxon>
        <taxon>Petromyzon</taxon>
    </lineage>
</organism>
<feature type="compositionally biased region" description="Acidic residues" evidence="1">
    <location>
        <begin position="3167"/>
        <end position="3188"/>
    </location>
</feature>
<feature type="region of interest" description="Disordered" evidence="1">
    <location>
        <begin position="3768"/>
        <end position="3794"/>
    </location>
</feature>
<feature type="compositionally biased region" description="Acidic residues" evidence="1">
    <location>
        <begin position="2089"/>
        <end position="2098"/>
    </location>
</feature>
<evidence type="ECO:0000313" key="2">
    <source>
        <dbReference type="Proteomes" id="UP001318040"/>
    </source>
</evidence>
<feature type="compositionally biased region" description="Polar residues" evidence="1">
    <location>
        <begin position="5208"/>
        <end position="5218"/>
    </location>
</feature>
<feature type="compositionally biased region" description="Basic and acidic residues" evidence="1">
    <location>
        <begin position="1716"/>
        <end position="1728"/>
    </location>
</feature>
<dbReference type="RefSeq" id="XP_032823867.1">
    <property type="nucleotide sequence ID" value="XM_032967976.1"/>
</dbReference>
<feature type="compositionally biased region" description="Basic and acidic residues" evidence="1">
    <location>
        <begin position="1682"/>
        <end position="1704"/>
    </location>
</feature>
<feature type="compositionally biased region" description="Basic and acidic residues" evidence="1">
    <location>
        <begin position="1428"/>
        <end position="1439"/>
    </location>
</feature>
<feature type="compositionally biased region" description="Basic and acidic residues" evidence="1">
    <location>
        <begin position="1137"/>
        <end position="1147"/>
    </location>
</feature>
<evidence type="ECO:0000313" key="3">
    <source>
        <dbReference type="RefSeq" id="XP_032823867.1"/>
    </source>
</evidence>
<feature type="compositionally biased region" description="Basic and acidic residues" evidence="1">
    <location>
        <begin position="837"/>
        <end position="859"/>
    </location>
</feature>
<feature type="region of interest" description="Disordered" evidence="1">
    <location>
        <begin position="4052"/>
        <end position="4083"/>
    </location>
</feature>
<feature type="region of interest" description="Disordered" evidence="1">
    <location>
        <begin position="1564"/>
        <end position="1589"/>
    </location>
</feature>
<feature type="region of interest" description="Disordered" evidence="1">
    <location>
        <begin position="3378"/>
        <end position="3402"/>
    </location>
</feature>
<reference evidence="3" key="1">
    <citation type="submission" date="2025-08" db="UniProtKB">
        <authorList>
            <consortium name="RefSeq"/>
        </authorList>
    </citation>
    <scope>IDENTIFICATION</scope>
    <source>
        <tissue evidence="3">Sperm</tissue>
    </source>
</reference>
<feature type="region of interest" description="Disordered" evidence="1">
    <location>
        <begin position="2026"/>
        <end position="2109"/>
    </location>
</feature>
<feature type="region of interest" description="Disordered" evidence="1">
    <location>
        <begin position="5270"/>
        <end position="5344"/>
    </location>
</feature>
<name>A0AAJ7X7G8_PETMA</name>
<feature type="compositionally biased region" description="Polar residues" evidence="1">
    <location>
        <begin position="2067"/>
        <end position="2078"/>
    </location>
</feature>
<feature type="compositionally biased region" description="Polar residues" evidence="1">
    <location>
        <begin position="132"/>
        <end position="147"/>
    </location>
</feature>
<feature type="compositionally biased region" description="Basic and acidic residues" evidence="1">
    <location>
        <begin position="2237"/>
        <end position="2251"/>
    </location>
</feature>
<feature type="region of interest" description="Disordered" evidence="1">
    <location>
        <begin position="5208"/>
        <end position="5232"/>
    </location>
</feature>
<feature type="region of interest" description="Disordered" evidence="1">
    <location>
        <begin position="3255"/>
        <end position="3293"/>
    </location>
</feature>
<feature type="region of interest" description="Disordered" evidence="1">
    <location>
        <begin position="3817"/>
        <end position="3861"/>
    </location>
</feature>
<feature type="region of interest" description="Disordered" evidence="1">
    <location>
        <begin position="3310"/>
        <end position="3341"/>
    </location>
</feature>
<feature type="region of interest" description="Disordered" evidence="1">
    <location>
        <begin position="123"/>
        <end position="148"/>
    </location>
</feature>
<sequence length="5727" mass="623826">MQAVVQPVTTQGITPLPTLTNKDTNRKAIEILTSEVLPTAGLATVSEKMSADKTEMVTHIKKRSKDDAAEHIKALPGSIKVTNQLTDATTVVKSMTFNKSKKAFDDTAVTKENDPRVTMSDDVQHLSDESKQTMTQIEKSKSISTPVSDEMYSELDETCTEAQILKDIQDIEIGTSVSETEISTGDGLDEIATTLKKKITVGKDITLGQAAKDTEPLHTIRKEEGQHDTTIEEEAMLLKSSPEGIHKVTAVAPSSSSPTTVGINLYEAETCTASKSDEQLTGTSGLTQVKQFFEKPNDAFQQSSNQDERKPFIQSVEAKATNGETSDTVKREALIKEGEVITCVHEGSSPPVIGEETKVHVSNINTKVRVESSEAVIMTQRNVTTKTEKHSESIKTESIRGHGLEQIGASEGTQTDKREISQSSSFPVNKQQLEISHLWSKTPSAAKLVEDKTCYSAIVTEESMAAESKNFGDLTEAKANSIQPRLSKDREDQTISMKADLTIRENQGVKTTELRTHLEAEVEAAGYKTVKIKQDLEKSDTKSKNVITQSSDIEATEAITENDQQKESDVVIAPSDTASEKCPLSEEKKDAQGDKGETTKIIAASAQDMQRVEKIGESKETIKEPDEAGLTVMKDRFEELEISTCMQPSTTPEVTTVQTEALAQKEIDNEVDSEAKQPDRIIPKGETARVGLENEKYPSILSDSVTTTSQDKTAIVIEPTAETPEETLNDETATGKESAPLPTVCTEEFQNKETTQEVPPDQSTLEMNVTEVVASISPPVPVELQSDHDELCTDVPIKIDQPTDLNGHKQDNPSVAPPGDTFDEATSQDVGKPLFQRLKEKTKDFFSSKSENVDTDKSIPADTDSQSNEVDSFKATKEGDKETTGHVKDIETTVEKQVTDALVTTKTIIGTESEMSASVQTAQKQENICEPTETPECLKTSSKEALLMTSIPVVSHDVEISIKLSNTEMLATDASDTSHSDENKLAADSSKDIDDLTKEFDVQPSSSGDKQDILTTINDLTVVSEEEIKEAKLSTSLEGEAVLKRLEETGDKTVKIKDKVVTKSTDVITLSSDIETKEAITEKDQQKESDVVIAPSDTASAKRPLSEETKDAQGDKAETTKIIAASAQDMQRVEEIGESKETIKEPDEAGLTVTKDTVEELEISTYIQPSTTKSENVETDRSIPADTDSQSNEVDSIKATKEGDKETTAHVKEIDSTVEKQVTDALVTTETIIGTEYEMSASVQTAQKQENICEPTETPECLKTSSKEDLLITSIPEVIHDVEISIKLSNTEMLATDASDTSHSEENKLAADSSKDIDDLKKEFDVQPQSSGDKQDIMTTINDLTVVSEEEIKEAKLSTSSEGEAVLKSLEETGDKTVKIKGKAVTKSTDVMTLSGDIETIEAITEKDQQKESDVVVAPSDTASAKRPLSEETKDAKGDKVETIKIVAASAQDMQRADEFGESKETIKEPDQSGLTVTKDTAEELEISTYIQPSTTPEVITVQTEAHAQQEIDNELDSEAKQPDRIIPKGETGRVGLEIEKYPSILSDSVTTTSQDKTAIVIEPTAEIPEETLDDETATGKESAPLPTVCTEEFQNKETTQEVPPDQITLEMNVTEVVASISPPVPVELQSGQDELCTDVPIKIHQPTDLNGHTQDKPKRAPPGDTFDEATSQDVGKPLFQRLKEKTKEFFSSKSENVETDRSIPADTDSQSNEVDSIKATKEGDKETTAHVKEIDSTVEKQVTDALVTTETIIGTEYEMSASVQTAQKQENIFEPTETPECLKTSSKEDLLITSIPEVIHDVEISIKLSNTEMLATDASDTSHSEENKLAADSSKDFDDLKKEFDVQPQSSGDKQDIMTTINDLTVVSEEEIKEAKLSTSSEGEAVLKSLEETGDKTVKIKGKAVTKSTDVMTLSGDIETIEAITEKDQQKESDVVVAPSDTASAKRPLSEETKDAKGDKVETIKIVAASAQDMQRAEEIGESKETIKEPDQSGLTVTKDTAEELEISTYIQPSTTPEVITVQTEAHAQQEIDNELDSEAKQPDRIIPKGETGRVGLENEKYPSILSDSVTTTSQDKTAIVIEPTAEIPEETLDDETATGKENAPLPTVCTEKFQNKETTQEVPPDQSTLEMNVTEVVASISPPVPVELQSGQDELCTDVPIKIDQPTDLNGHTQDKPKRAPPGDTFDEATSQDVGKPLFQRLKKKTKEFFSSKSENVETDRSIPADTDSQSNEVDSIKATKEGDKETTAHVKEIESTVEKQVTDALVTTEKIIGTEYEMSASVQTAQKQENICEPTETPECLKTSSKEALLITSIPEVIHDVEISIKLSNTEMLATDASDTSHSEENKLAADSSKDFDDLKKEFDVQPQSSGDKQDILTTINDLTVVSEEEIKEAKLSTSSEGEAVLKSLEETGDKTVKIKDKAVTKSTDVITLSGDIETIEAITEKDQQKESDVVIAPSDTASAKRPLSEETKDAQGDKGETTKIIVASAQDKQRVEEIGESKENTQEPEAIAFSVRINIIKPLEKSAGIQTTDVRKVTLELNVLSADEKINDAESSDIEHGALIMLDSKKSLTGDSFTLSITSSDKPTETKEVPTIATSEKTVLDTDTTKTNEPQHVTSALEVCDERLTQPESDTPKSPPEINEVEVVTSLLPPSTDNMYAAVEKTSKDRAHKLQNTSLESVASVESEQTEADSTPFVEGQLQKERTKSVIDIMIEKAQGILTDKSDSEEEDAVFPEAEVQHYETDTSETTSGMSAESIIETTRDVHGNVEEKIVINGEVVSELTSHGQEISVDIMLTAHPDNVPQPIVHSEEVTSTLPSISDEMQADIDKMCTDESSMHKIHSKEVLFSVEKKNTNPDTTEGLDDAPYHRKRKKSIIDIIIEKAKDIIHRPSESEVIESVSQEEIESKDKKVDTLDTTSDHTLELHVKTTQHVNVTADEELDHASDVMCSNVKAVSTTTCPESTPVLSETSAVKELNDEEHTNIAHFSWTVPEVEIGMIKSDVKKSSADKSVPFNAISSVESSVEKEEFFTVTSQNTISDTDTTKISDSRCSTSDLEVRSERVTQPESETLKCPPEVSEAEAVASLLPPSTDKSNSDLDKTCKDIATKVEKTTLELLASVEAEKIEADAAEFVDEKLNEKSKTSFVDITIEKAKGMFTDKSDSDEEDLGFPEETEVQDYETDTSETTSGSSAESEKVITDVVVSKLKSEGQGIAVDDELITDDVNEAAASILLVSSGEIHADLDIACTDESSRQIETSRTLVSSAENRNTHSDTTEGLHDQPSHRERKKSIIDIVIEKAKGIITGPSESGVTEATSQKQITSEDKKVDTPDGTSHDTLEVHATTIQLVHAIADDEMIHASHVTTVNMNAVSTTTHPESTVIPSDTSTVEETNDDKRSEITRTSWNIPEVEFGIVIADTKKSSDAERVTLTTISLDKSAVTKGPCLATASDTDATKISEAPCLTSELVNEIDPVARPEETVHDTTTAKEETEAQTLISPLEVNAAEDRESISPAATDEMDANLFDMYVDETTKLVNVSCESVVSAETKKNRMNTRERVYEEPHRKERSKSLIDIAIERAKDMFAGPTNREEYASVSQKEIEDGDDVTDTFDTASDVTAESDQETIHREVLLSKESAETIDATVSNFQADKVEGAVENEKPTSEINTAPILTSQEVEKNNEEFPEAKTVSESIAVDIAGIVIAEPTTPGGESIIVTTTSSGSVPVLKGEAHVAQSAQILSDAHIMKGFVPQNRTFTMEVHHKEMKEMDDQEESDAVSTLNKDKEEKLEEELKVKLHQSEPTSTKMHEALPTTTKPITNISTSSALDVTSAPRATETPTKEQGLPTHIPRDNPEESSTTVTRVYVDNTCIEEEVYIVTFISTICKSSADALTSEEETSRDSQKSTLYDVSILQPIETPIETFENQQTFSTMSEQPKHDQPNVLEDNVFLAHDQPQKTIDGSTFGGGKPEADRNQSNPSSSTEECMAYLKNTLSPTGSEVQITIVNKEDVDIIYIRPARKSVSVESLEVTNEVHQSASGKDCLAHLSSATEGVTHEATEASSTHTQKQGTKNSLTETGTTTTEGPFIVTTASTEETMAFALRPKETPHDTYPITETVMHDWEEVTTCKDDHRVVDPVGEVKEPSLTTATSTLVTAPLKFYRKETFSDGATKHRDGSEFCAKVTNELREEECIKEPPFKQEEAIEKAEELISGSNFALTQEETSKLLSETEEQSDSGKVTEKHTLQETLSIVTDKECNDDDEESFYANTAPASVQYQIQEHDKSTIQLPPDQSTSQGDAQTTFIGRIIQTAKSLLTGKSESDQEDTSNPQLTTEIHADTGDASVSISENEKESTCGKDTAESKITADAADTFAEEYGTGRGLPWNITQHVSFAATETTDLNKLLDQAQFINVNDELAYRNDKHDISSITGQGELNELALTDAPSGESITDETTEVRVGDETIQDHADVMKRRLISCTGDETQISFVYIGDTEIMYIKPARKDSAACLVDEGYEVASGKDPEASTQYFYQHQQFGMMEPHVHIESSDKGSPTSTAAVSDSSCVDTWVHAFKELEAELEDSKSKAEADDFTFWREESFVQPTSTDELPLTELNITALTTESAEMKNEPELQSSIPHTTFNKIHLYYPKSNTEHTEEEREIETLSAAIASTACEEGIITSEELLKRSKASIKPDIILVHTAKSGIGHQEASIHTTALAAKEDTKDESDLVNADLLRIETKLAADSSEGNTAYAAETGFDAPIEEGHSSASTADTIDFPPAKLNELEIDGTNVEATTRTAASVQVDTLLKSTVTAESPPDHHNTCKDATTDSEECPTDFVDEQLQEVDINKTSFINRTIQKLKDIFTGMPVNEETQLTREEHLEANTGELETTNRVKESPHSKFQVEAGDTRDLEKEVKQTEELHAGAHSSPDQDVNVVTDYITDEGITVGGSKRSTTDHFIIQRSERVNPFNDMSISLSDRAVTITVAPRDAAANVLEEQDNAPSDISLKDATTGESAKATHSESDEEFHDCLTVLEEFPMPVTSKDAVEHPKRSESVFSDKVPPHHLEAYTQIKTTPEENLVKGPETSTNILSTVDAENLKISEAPQFTPELRDEDFSHDINTSEAVHQSDTSIILSDAEQVIKRPSVEIHASGLDRTFFIESNVSKGKFSISEKIVNESEAGLSDSSDRANQIARDLDKSCTTTEQMISTETKANTYDTTAPRGETPKTTRKQSFIQSLQGLLPFGDKTAEKLDNATSTDGGEPGQVACEAAENCTEETSHPALTDNAQHPTNEPPLHPSHAEAVKLPKATAADTDKVTSEDVAPKSYVTADEQGSETHKASQTYSRHLTASIICECMIQPEITTTSKHDMQTQKATEITQSCSVTKQGRATATDEYGQATISPSSQLLSIKEVGHQVKDHLFRLMNQSPGKHQVDFASSEIENVVDSCALALKVLAPDAQQERHVSSITQTLIRHSSLGTLTATAEAVSLLKKHPTDPAVGAAVSVLAVCTAVGEALNLFSIKTTGEALAQCSCSSLPAEAMSEELRVVVHGLLHDDGSGRRPPGTVATLRRAALGVAVTLSAYAVHLQAPSDEQTGSIAVFIRQLWNAEQRGRAGRTCASTSPEVSPQPLAPSTQPRETSTTQLPAISTQTAAALPALSVETCTLLERLLSSRGPLASILGSVAAAVLMATRLAEEGDPTLVDEMVRHMACGCCHHAFDTVARLVP</sequence>
<feature type="compositionally biased region" description="Polar residues" evidence="1">
    <location>
        <begin position="701"/>
        <end position="712"/>
    </location>
</feature>
<feature type="region of interest" description="Disordered" evidence="1">
    <location>
        <begin position="557"/>
        <end position="598"/>
    </location>
</feature>
<feature type="region of interest" description="Disordered" evidence="1">
    <location>
        <begin position="1973"/>
        <end position="1997"/>
    </location>
</feature>
<feature type="compositionally biased region" description="Polar residues" evidence="1">
    <location>
        <begin position="3378"/>
        <end position="3394"/>
    </location>
</feature>
<feature type="compositionally biased region" description="Polar residues" evidence="1">
    <location>
        <begin position="1165"/>
        <end position="1174"/>
    </location>
</feature>
<feature type="region of interest" description="Disordered" evidence="1">
    <location>
        <begin position="1407"/>
        <end position="1439"/>
    </location>
</feature>
<feature type="compositionally biased region" description="Basic and acidic residues" evidence="1">
    <location>
        <begin position="1104"/>
        <end position="1118"/>
    </location>
</feature>
<dbReference type="Proteomes" id="UP001318040">
    <property type="component" value="Chromosome 38"/>
</dbReference>
<feature type="region of interest" description="Disordered" evidence="1">
    <location>
        <begin position="2461"/>
        <end position="2484"/>
    </location>
</feature>
<feature type="compositionally biased region" description="Basic and acidic residues" evidence="1">
    <location>
        <begin position="1949"/>
        <end position="1960"/>
    </location>
</feature>
<feature type="region of interest" description="Disordered" evidence="1">
    <location>
        <begin position="4880"/>
        <end position="4909"/>
    </location>
</feature>
<feature type="region of interest" description="Disordered" evidence="1">
    <location>
        <begin position="1642"/>
        <end position="1728"/>
    </location>
</feature>
<feature type="region of interest" description="Disordered" evidence="1">
    <location>
        <begin position="4810"/>
        <end position="4829"/>
    </location>
</feature>
<feature type="compositionally biased region" description="Basic and acidic residues" evidence="1">
    <location>
        <begin position="5313"/>
        <end position="5323"/>
    </location>
</feature>
<feature type="region of interest" description="Disordered" evidence="1">
    <location>
        <begin position="4316"/>
        <end position="4360"/>
    </location>
</feature>
<feature type="compositionally biased region" description="Basic and acidic residues" evidence="1">
    <location>
        <begin position="3273"/>
        <end position="3293"/>
    </location>
</feature>
<feature type="compositionally biased region" description="Basic and acidic residues" evidence="1">
    <location>
        <begin position="1079"/>
        <end position="1090"/>
    </location>
</feature>
<feature type="region of interest" description="Disordered" evidence="1">
    <location>
        <begin position="1453"/>
        <end position="1479"/>
    </location>
</feature>
<evidence type="ECO:0000256" key="1">
    <source>
        <dbReference type="SAM" id="MobiDB-lite"/>
    </source>
</evidence>
<feature type="compositionally biased region" description="Basic and acidic residues" evidence="1">
    <location>
        <begin position="1518"/>
        <end position="1532"/>
    </location>
</feature>
<feature type="region of interest" description="Disordered" evidence="1">
    <location>
        <begin position="1505"/>
        <end position="1532"/>
    </location>
</feature>
<feature type="compositionally biased region" description="Polar residues" evidence="1">
    <location>
        <begin position="4060"/>
        <end position="4075"/>
    </location>
</feature>
<feature type="region of interest" description="Disordered" evidence="1">
    <location>
        <begin position="4222"/>
        <end position="4241"/>
    </location>
</feature>
<feature type="compositionally biased region" description="Basic and acidic residues" evidence="1">
    <location>
        <begin position="871"/>
        <end position="887"/>
    </location>
</feature>
<feature type="region of interest" description="Disordered" evidence="1">
    <location>
        <begin position="1927"/>
        <end position="1960"/>
    </location>
</feature>
<proteinExistence type="predicted"/>
<feature type="region of interest" description="Disordered" evidence="1">
    <location>
        <begin position="3957"/>
        <end position="3984"/>
    </location>
</feature>
<feature type="region of interest" description="Disordered" evidence="1">
    <location>
        <begin position="5614"/>
        <end position="5642"/>
    </location>
</feature>
<feature type="compositionally biased region" description="Basic and acidic residues" evidence="1">
    <location>
        <begin position="4348"/>
        <end position="4360"/>
    </location>
</feature>
<gene>
    <name evidence="3" type="primary">LOC116950283</name>
</gene>
<feature type="compositionally biased region" description="Basic and acidic residues" evidence="1">
    <location>
        <begin position="2209"/>
        <end position="2225"/>
    </location>
</feature>
<feature type="region of interest" description="Disordered" evidence="1">
    <location>
        <begin position="799"/>
        <end position="887"/>
    </location>
</feature>
<feature type="region of interest" description="Disordered" evidence="1">
    <location>
        <begin position="4994"/>
        <end position="5025"/>
    </location>
</feature>
<feature type="region of interest" description="Disordered" evidence="1">
    <location>
        <begin position="2682"/>
        <end position="2701"/>
    </location>
</feature>
<feature type="compositionally biased region" description="Polar residues" evidence="1">
    <location>
        <begin position="5619"/>
        <end position="5642"/>
    </location>
</feature>
<feature type="compositionally biased region" description="Polar residues" evidence="1">
    <location>
        <begin position="2682"/>
        <end position="2691"/>
    </location>
</feature>
<feature type="compositionally biased region" description="Basic and acidic residues" evidence="1">
    <location>
        <begin position="3326"/>
        <end position="3341"/>
    </location>
</feature>
<feature type="region of interest" description="Disordered" evidence="1">
    <location>
        <begin position="701"/>
        <end position="743"/>
    </location>
</feature>
<keyword evidence="2" id="KW-1185">Reference proteome</keyword>
<feature type="region of interest" description="Disordered" evidence="1">
    <location>
        <begin position="2160"/>
        <end position="2251"/>
    </location>
</feature>
<feature type="compositionally biased region" description="Polar residues" evidence="1">
    <location>
        <begin position="3975"/>
        <end position="3984"/>
    </location>
</feature>
<feature type="region of interest" description="Disordered" evidence="1">
    <location>
        <begin position="667"/>
        <end position="689"/>
    </location>
</feature>
<feature type="compositionally biased region" description="Basic and acidic residues" evidence="1">
    <location>
        <begin position="3783"/>
        <end position="3794"/>
    </location>
</feature>
<feature type="region of interest" description="Disordered" evidence="1">
    <location>
        <begin position="1079"/>
        <end position="1118"/>
    </location>
</feature>
<feature type="compositionally biased region" description="Basic and acidic residues" evidence="1">
    <location>
        <begin position="1195"/>
        <end position="1209"/>
    </location>
</feature>
<feature type="compositionally biased region" description="Acidic residues" evidence="1">
    <location>
        <begin position="1568"/>
        <end position="1577"/>
    </location>
</feature>
<accession>A0AAJ7X7G8</accession>
<feature type="region of interest" description="Disordered" evidence="1">
    <location>
        <begin position="1137"/>
        <end position="1156"/>
    </location>
</feature>
<feature type="compositionally biased region" description="Basic and acidic residues" evidence="1">
    <location>
        <begin position="2039"/>
        <end position="2062"/>
    </location>
</feature>